<organism evidence="10 11">
    <name type="scientific">Lederbergia ruris</name>
    <dbReference type="NCBI Taxonomy" id="217495"/>
    <lineage>
        <taxon>Bacteria</taxon>
        <taxon>Bacillati</taxon>
        <taxon>Bacillota</taxon>
        <taxon>Bacilli</taxon>
        <taxon>Bacillales</taxon>
        <taxon>Bacillaceae</taxon>
        <taxon>Lederbergia</taxon>
    </lineage>
</organism>
<comment type="caution">
    <text evidence="10">The sequence shown here is derived from an EMBL/GenBank/DDBJ whole genome shotgun (WGS) entry which is preliminary data.</text>
</comment>
<keyword evidence="11" id="KW-1185">Reference proteome</keyword>
<sequence>MKIDYHLHLEEGPYSPNWLKRTFEAVNHLDNNAHPSHSREWMLEQTIKLHKRLKSGPYSMDWLDLYLQQAKDLGIQEVGIVDHLYRFKEYKAYYEKHIHLKNDELGNLQRKWLDQVCVESIDEFIALIENTKQKWEENGVKLRLGIEADYFLDGEQELQEILENQPYDYVIGSVHFLNGWGFDNPETQDLFLNYDLSSLYDEFFHVVEKAISSKLFDFVAHLDNLKVFGYRPDEEILIPAYRRIAERLVETHTATEINAGLYYRYPIKEMCPSPTFLKVLAEYEVQLTVSSDAHYPDDLGKFAQMQLEILQSVGINEVITFAKREKMKHPIETTKMFKKNTVINS</sequence>
<dbReference type="RefSeq" id="WP_212965263.1">
    <property type="nucleotide sequence ID" value="NZ_BORB01000002.1"/>
</dbReference>
<dbReference type="Pfam" id="PF02811">
    <property type="entry name" value="PHP"/>
    <property type="match status" value="1"/>
</dbReference>
<evidence type="ECO:0000256" key="1">
    <source>
        <dbReference type="ARBA" id="ARBA00004970"/>
    </source>
</evidence>
<evidence type="ECO:0000256" key="7">
    <source>
        <dbReference type="ARBA" id="ARBA00049158"/>
    </source>
</evidence>
<name>A0ABQ4KFB6_9BACI</name>
<evidence type="ECO:0000256" key="3">
    <source>
        <dbReference type="ARBA" id="ARBA00013085"/>
    </source>
</evidence>
<dbReference type="PANTHER" id="PTHR21039:SF0">
    <property type="entry name" value="HISTIDINOL-PHOSPHATASE"/>
    <property type="match status" value="1"/>
</dbReference>
<protein>
    <recommendedName>
        <fullName evidence="3 8">Histidinol-phosphatase</fullName>
        <shortName evidence="8">HolPase</shortName>
        <ecNumber evidence="3 8">3.1.3.15</ecNumber>
    </recommendedName>
</protein>
<dbReference type="InterPro" id="IPR016195">
    <property type="entry name" value="Pol/histidinol_Pase-like"/>
</dbReference>
<gene>
    <name evidence="10" type="primary">hisK</name>
    <name evidence="10" type="ORF">J8TS2_04480</name>
</gene>
<dbReference type="Gene3D" id="3.20.20.140">
    <property type="entry name" value="Metal-dependent hydrolases"/>
    <property type="match status" value="1"/>
</dbReference>
<dbReference type="SUPFAM" id="SSF89550">
    <property type="entry name" value="PHP domain-like"/>
    <property type="match status" value="1"/>
</dbReference>
<comment type="catalytic activity">
    <reaction evidence="7 8">
        <text>L-histidinol phosphate + H2O = L-histidinol + phosphate</text>
        <dbReference type="Rhea" id="RHEA:14465"/>
        <dbReference type="ChEBI" id="CHEBI:15377"/>
        <dbReference type="ChEBI" id="CHEBI:43474"/>
        <dbReference type="ChEBI" id="CHEBI:57699"/>
        <dbReference type="ChEBI" id="CHEBI:57980"/>
        <dbReference type="EC" id="3.1.3.15"/>
    </reaction>
</comment>
<dbReference type="Proteomes" id="UP000679950">
    <property type="component" value="Unassembled WGS sequence"/>
</dbReference>
<evidence type="ECO:0000256" key="5">
    <source>
        <dbReference type="ARBA" id="ARBA00022801"/>
    </source>
</evidence>
<dbReference type="NCBIfam" id="TIGR01856">
    <property type="entry name" value="hisJ_fam"/>
    <property type="match status" value="1"/>
</dbReference>
<evidence type="ECO:0000256" key="8">
    <source>
        <dbReference type="RuleBase" id="RU366003"/>
    </source>
</evidence>
<dbReference type="EC" id="3.1.3.15" evidence="3 8"/>
<evidence type="ECO:0000313" key="11">
    <source>
        <dbReference type="Proteomes" id="UP000679950"/>
    </source>
</evidence>
<dbReference type="InterPro" id="IPR004013">
    <property type="entry name" value="PHP_dom"/>
</dbReference>
<evidence type="ECO:0000259" key="9">
    <source>
        <dbReference type="Pfam" id="PF02811"/>
    </source>
</evidence>
<evidence type="ECO:0000256" key="2">
    <source>
        <dbReference type="ARBA" id="ARBA00009152"/>
    </source>
</evidence>
<accession>A0ABQ4KFB6</accession>
<evidence type="ECO:0000256" key="4">
    <source>
        <dbReference type="ARBA" id="ARBA00022605"/>
    </source>
</evidence>
<dbReference type="CDD" id="cd12110">
    <property type="entry name" value="PHP_HisPPase_Hisj_like"/>
    <property type="match status" value="1"/>
</dbReference>
<feature type="domain" description="PHP" evidence="9">
    <location>
        <begin position="62"/>
        <end position="258"/>
    </location>
</feature>
<proteinExistence type="inferred from homology"/>
<dbReference type="NCBIfam" id="NF005235">
    <property type="entry name" value="PRK06740.1"/>
    <property type="match status" value="1"/>
</dbReference>
<reference evidence="10 11" key="1">
    <citation type="submission" date="2021-03" db="EMBL/GenBank/DDBJ databases">
        <title>Antimicrobial resistance genes in bacteria isolated from Japanese honey, and their potential for conferring macrolide and lincosamide resistance in the American foulbrood pathogen Paenibacillus larvae.</title>
        <authorList>
            <person name="Okamoto M."/>
            <person name="Kumagai M."/>
            <person name="Kanamori H."/>
            <person name="Takamatsu D."/>
        </authorList>
    </citation>
    <scope>NUCLEOTIDE SEQUENCE [LARGE SCALE GENOMIC DNA]</scope>
    <source>
        <strain evidence="10 11">J8TS2</strain>
    </source>
</reference>
<dbReference type="PANTHER" id="PTHR21039">
    <property type="entry name" value="HISTIDINOL PHOSPHATASE-RELATED"/>
    <property type="match status" value="1"/>
</dbReference>
<comment type="pathway">
    <text evidence="1 8">Amino-acid biosynthesis; L-histidine biosynthesis; L-histidine from 5-phospho-alpha-D-ribose 1-diphosphate: step 8/9.</text>
</comment>
<dbReference type="InterPro" id="IPR010140">
    <property type="entry name" value="Histidinol_P_phosphatase_HisJ"/>
</dbReference>
<keyword evidence="4 8" id="KW-0028">Amino-acid biosynthesis</keyword>
<evidence type="ECO:0000313" key="10">
    <source>
        <dbReference type="EMBL" id="GIN56129.1"/>
    </source>
</evidence>
<dbReference type="NCBIfam" id="NF005596">
    <property type="entry name" value="PRK07328.1"/>
    <property type="match status" value="1"/>
</dbReference>
<keyword evidence="6 8" id="KW-0368">Histidine biosynthesis</keyword>
<keyword evidence="5 8" id="KW-0378">Hydrolase</keyword>
<dbReference type="EMBL" id="BORB01000002">
    <property type="protein sequence ID" value="GIN56129.1"/>
    <property type="molecule type" value="Genomic_DNA"/>
</dbReference>
<evidence type="ECO:0000256" key="6">
    <source>
        <dbReference type="ARBA" id="ARBA00023102"/>
    </source>
</evidence>
<comment type="similarity">
    <text evidence="2 8">Belongs to the PHP hydrolase family. HisK subfamily.</text>
</comment>